<feature type="signal peptide" evidence="1">
    <location>
        <begin position="1"/>
        <end position="16"/>
    </location>
</feature>
<dbReference type="EMBL" id="DS547098">
    <property type="protein sequence ID" value="EDR09822.1"/>
    <property type="molecule type" value="Genomic_DNA"/>
</dbReference>
<sequence>MPPFLFLFLFCFLSLAAPCPFSSTPGLSKTTAKRSRVWMTTGSDSGTTPQYEDGMDPITVQTAVSGLTRVFQKALNAYLYIPWKSCHSDASKRSWVKGELIRYVRLSSQEEDFKKIVKMFSSRLRAQGYPGRWLRSVFSGVSYADERPKALTPRTPIPEWENKGRLYVLKLIHNPLWDSVEFGPIWKTLCDAWEETGLGKPDDCFLASFKKPEALNDRLNKINCETIEAYQAEQAMTV</sequence>
<dbReference type="Pfam" id="PF26215">
    <property type="entry name" value="HTH_animal"/>
    <property type="match status" value="1"/>
</dbReference>
<dbReference type="OrthoDB" id="5590007at2759"/>
<evidence type="ECO:0000256" key="1">
    <source>
        <dbReference type="SAM" id="SignalP"/>
    </source>
</evidence>
<reference evidence="3 4" key="1">
    <citation type="journal article" date="2008" name="Nature">
        <title>The genome of Laccaria bicolor provides insights into mycorrhizal symbiosis.</title>
        <authorList>
            <person name="Martin F."/>
            <person name="Aerts A."/>
            <person name="Ahren D."/>
            <person name="Brun A."/>
            <person name="Danchin E.G.J."/>
            <person name="Duchaussoy F."/>
            <person name="Gibon J."/>
            <person name="Kohler A."/>
            <person name="Lindquist E."/>
            <person name="Pereda V."/>
            <person name="Salamov A."/>
            <person name="Shapiro H.J."/>
            <person name="Wuyts J."/>
            <person name="Blaudez D."/>
            <person name="Buee M."/>
            <person name="Brokstein P."/>
            <person name="Canbaeck B."/>
            <person name="Cohen D."/>
            <person name="Courty P.E."/>
            <person name="Coutinho P.M."/>
            <person name="Delaruelle C."/>
            <person name="Detter J.C."/>
            <person name="Deveau A."/>
            <person name="DiFazio S."/>
            <person name="Duplessis S."/>
            <person name="Fraissinet-Tachet L."/>
            <person name="Lucic E."/>
            <person name="Frey-Klett P."/>
            <person name="Fourrey C."/>
            <person name="Feussner I."/>
            <person name="Gay G."/>
            <person name="Grimwood J."/>
            <person name="Hoegger P.J."/>
            <person name="Jain P."/>
            <person name="Kilaru S."/>
            <person name="Labbe J."/>
            <person name="Lin Y.C."/>
            <person name="Legue V."/>
            <person name="Le Tacon F."/>
            <person name="Marmeisse R."/>
            <person name="Melayah D."/>
            <person name="Montanini B."/>
            <person name="Muratet M."/>
            <person name="Nehls U."/>
            <person name="Niculita-Hirzel H."/>
            <person name="Oudot-Le Secq M.P."/>
            <person name="Peter M."/>
            <person name="Quesneville H."/>
            <person name="Rajashekar B."/>
            <person name="Reich M."/>
            <person name="Rouhier N."/>
            <person name="Schmutz J."/>
            <person name="Yin T."/>
            <person name="Chalot M."/>
            <person name="Henrissat B."/>
            <person name="Kuees U."/>
            <person name="Lucas S."/>
            <person name="Van de Peer Y."/>
            <person name="Podila G.K."/>
            <person name="Polle A."/>
            <person name="Pukkila P.J."/>
            <person name="Richardson P.M."/>
            <person name="Rouze P."/>
            <person name="Sanders I.R."/>
            <person name="Stajich J.E."/>
            <person name="Tunlid A."/>
            <person name="Tuskan G."/>
            <person name="Grigoriev I.V."/>
        </authorList>
    </citation>
    <scope>NUCLEOTIDE SEQUENCE [LARGE SCALE GENOMIC DNA]</scope>
    <source>
        <strain evidence="4">S238N-H82 / ATCC MYA-4686</strain>
    </source>
</reference>
<dbReference type="RefSeq" id="XP_001879207.1">
    <property type="nucleotide sequence ID" value="XM_001879172.1"/>
</dbReference>
<keyword evidence="1" id="KW-0732">Signal</keyword>
<dbReference type="HOGENOM" id="CLU_1165993_0_0_1"/>
<evidence type="ECO:0000313" key="4">
    <source>
        <dbReference type="Proteomes" id="UP000001194"/>
    </source>
</evidence>
<keyword evidence="4" id="KW-1185">Reference proteome</keyword>
<dbReference type="Proteomes" id="UP000001194">
    <property type="component" value="Unassembled WGS sequence"/>
</dbReference>
<feature type="chain" id="PRO_5002749107" evidence="1">
    <location>
        <begin position="17"/>
        <end position="238"/>
    </location>
</feature>
<evidence type="ECO:0000259" key="2">
    <source>
        <dbReference type="Pfam" id="PF26215"/>
    </source>
</evidence>
<gene>
    <name evidence="3" type="ORF">LACBIDRAFT_325651</name>
</gene>
<dbReference type="InParanoid" id="B0D5S0"/>
<name>B0D5S0_LACBS</name>
<dbReference type="AlphaFoldDB" id="B0D5S0"/>
<evidence type="ECO:0000313" key="3">
    <source>
        <dbReference type="EMBL" id="EDR09822.1"/>
    </source>
</evidence>
<organism evidence="4">
    <name type="scientific">Laccaria bicolor (strain S238N-H82 / ATCC MYA-4686)</name>
    <name type="common">Bicoloured deceiver</name>
    <name type="synonym">Laccaria laccata var. bicolor</name>
    <dbReference type="NCBI Taxonomy" id="486041"/>
    <lineage>
        <taxon>Eukaryota</taxon>
        <taxon>Fungi</taxon>
        <taxon>Dikarya</taxon>
        <taxon>Basidiomycota</taxon>
        <taxon>Agaricomycotina</taxon>
        <taxon>Agaricomycetes</taxon>
        <taxon>Agaricomycetidae</taxon>
        <taxon>Agaricales</taxon>
        <taxon>Agaricineae</taxon>
        <taxon>Hydnangiaceae</taxon>
        <taxon>Laccaria</taxon>
    </lineage>
</organism>
<accession>B0D5S0</accession>
<dbReference type="KEGG" id="lbc:LACBIDRAFT_325651"/>
<proteinExistence type="predicted"/>
<dbReference type="InterPro" id="IPR058912">
    <property type="entry name" value="HTH_animal"/>
</dbReference>
<protein>
    <submittedName>
        <fullName evidence="3">Predicted protein</fullName>
    </submittedName>
</protein>
<dbReference type="GeneID" id="6075168"/>
<feature type="domain" description="Helix-turn-helix" evidence="2">
    <location>
        <begin position="79"/>
        <end position="136"/>
    </location>
</feature>